<dbReference type="Proteomes" id="UP000193411">
    <property type="component" value="Unassembled WGS sequence"/>
</dbReference>
<keyword evidence="2" id="KW-1185">Reference proteome</keyword>
<evidence type="ECO:0000313" key="1">
    <source>
        <dbReference type="EMBL" id="ORZ39738.1"/>
    </source>
</evidence>
<protein>
    <recommendedName>
        <fullName evidence="3">Ankyrin repeat-containing domain protein</fullName>
    </recommendedName>
</protein>
<dbReference type="AlphaFoldDB" id="A0A1Y2HYQ5"/>
<dbReference type="OrthoDB" id="70387at2759"/>
<sequence>AVSTPQYLGNPIAGLQLPPNLLTAILTTAVRHVATLTDLFTIVDCPASTLNTETHNRPLDRSALNAIPRLITPLAASELGGRDGLRALDLLSRSPRIHVESGPGWPQITERASALGHVGVLEWWLQRHRRVLSTCAFPPYNGQVLVEASRAGHVDVLEWWRKSGLPLPPFNEDVLVAASAAGHVVVLEWWRTGGLAFQPYNNKPIDSASANGQVAALDWWYERSRKGQDQHRVQFKVSTKAIDVACAQGHTAVLQWWWNRATSGPENQRVKPKYTERPRWWAEQHWPRRSYLWWSASERAQWRGKRWLEPRLE</sequence>
<dbReference type="PANTHER" id="PTHR46586:SF3">
    <property type="entry name" value="ANKYRIN REPEAT-CONTAINING PROTEIN"/>
    <property type="match status" value="1"/>
</dbReference>
<gene>
    <name evidence="1" type="ORF">BCR44DRAFT_172917</name>
</gene>
<proteinExistence type="predicted"/>
<name>A0A1Y2HYQ5_9FUNG</name>
<dbReference type="PANTHER" id="PTHR46586">
    <property type="entry name" value="ANKYRIN REPEAT-CONTAINING PROTEIN"/>
    <property type="match status" value="1"/>
</dbReference>
<accession>A0A1Y2HYQ5</accession>
<organism evidence="1 2">
    <name type="scientific">Catenaria anguillulae PL171</name>
    <dbReference type="NCBI Taxonomy" id="765915"/>
    <lineage>
        <taxon>Eukaryota</taxon>
        <taxon>Fungi</taxon>
        <taxon>Fungi incertae sedis</taxon>
        <taxon>Blastocladiomycota</taxon>
        <taxon>Blastocladiomycetes</taxon>
        <taxon>Blastocladiales</taxon>
        <taxon>Catenariaceae</taxon>
        <taxon>Catenaria</taxon>
    </lineage>
</organism>
<comment type="caution">
    <text evidence="1">The sequence shown here is derived from an EMBL/GenBank/DDBJ whole genome shotgun (WGS) entry which is preliminary data.</text>
</comment>
<evidence type="ECO:0000313" key="2">
    <source>
        <dbReference type="Proteomes" id="UP000193411"/>
    </source>
</evidence>
<reference evidence="1 2" key="1">
    <citation type="submission" date="2016-07" db="EMBL/GenBank/DDBJ databases">
        <title>Pervasive Adenine N6-methylation of Active Genes in Fungi.</title>
        <authorList>
            <consortium name="DOE Joint Genome Institute"/>
            <person name="Mondo S.J."/>
            <person name="Dannebaum R.O."/>
            <person name="Kuo R.C."/>
            <person name="Labutti K."/>
            <person name="Haridas S."/>
            <person name="Kuo A."/>
            <person name="Salamov A."/>
            <person name="Ahrendt S.R."/>
            <person name="Lipzen A."/>
            <person name="Sullivan W."/>
            <person name="Andreopoulos W.B."/>
            <person name="Clum A."/>
            <person name="Lindquist E."/>
            <person name="Daum C."/>
            <person name="Ramamoorthy G.K."/>
            <person name="Gryganskyi A."/>
            <person name="Culley D."/>
            <person name="Magnuson J.K."/>
            <person name="James T.Y."/>
            <person name="O'Malley M.A."/>
            <person name="Stajich J.E."/>
            <person name="Spatafora J.W."/>
            <person name="Visel A."/>
            <person name="Grigoriev I.V."/>
        </authorList>
    </citation>
    <scope>NUCLEOTIDE SEQUENCE [LARGE SCALE GENOMIC DNA]</scope>
    <source>
        <strain evidence="1 2">PL171</strain>
    </source>
</reference>
<evidence type="ECO:0008006" key="3">
    <source>
        <dbReference type="Google" id="ProtNLM"/>
    </source>
</evidence>
<dbReference type="SUPFAM" id="SSF140860">
    <property type="entry name" value="Pseudo ankyrin repeat-like"/>
    <property type="match status" value="1"/>
</dbReference>
<dbReference type="EMBL" id="MCFL01000004">
    <property type="protein sequence ID" value="ORZ39738.1"/>
    <property type="molecule type" value="Genomic_DNA"/>
</dbReference>
<feature type="non-terminal residue" evidence="1">
    <location>
        <position position="1"/>
    </location>
</feature>
<dbReference type="InterPro" id="IPR052050">
    <property type="entry name" value="SecEffector_AnkRepeat"/>
</dbReference>